<dbReference type="InterPro" id="IPR019533">
    <property type="entry name" value="Peptidase_S26"/>
</dbReference>
<evidence type="ECO:0000256" key="5">
    <source>
        <dbReference type="ARBA" id="ARBA00022801"/>
    </source>
</evidence>
<proteinExistence type="inferred from homology"/>
<comment type="caution">
    <text evidence="9">The sequence shown here is derived from an EMBL/GenBank/DDBJ whole genome shotgun (WGS) entry which is preliminary data.</text>
</comment>
<keyword evidence="7" id="KW-0812">Transmembrane</keyword>
<evidence type="ECO:0000313" key="10">
    <source>
        <dbReference type="Proteomes" id="UP000544872"/>
    </source>
</evidence>
<dbReference type="AlphaFoldDB" id="A0A7X0DMA6"/>
<protein>
    <recommendedName>
        <fullName evidence="4 7">Signal peptidase I</fullName>
        <ecNumber evidence="3 7">3.4.21.89</ecNumber>
    </recommendedName>
</protein>
<dbReference type="SUPFAM" id="SSF51306">
    <property type="entry name" value="LexA/Signal peptidase"/>
    <property type="match status" value="1"/>
</dbReference>
<accession>A0A7X0DMA6</accession>
<gene>
    <name evidence="9" type="ORF">FHS48_001504</name>
</gene>
<sequence>MSNKKPGGIGETIRTVVYAVVVALLVRTVAFEPFNIPSGSMIPHLLIGDYLFVSKYSYGYSRFSLPFGVPAFDGRVLESTPERGDIAVFKFPRDTSIDYIKRVIGLPGDRVQMKGGRLFLNGAEVLRERIEDYVYVDPRGNVLRFAQYMETLPGDIRHRIIEVTDHGPYDDTPEYTVPAGHYFMMGDNRDNSADSRADVGFVPAENFVGRAEVLFFSTNGSARIWELWKWPSAIRWERLFNSLKKGGDLGQAPQ</sequence>
<feature type="domain" description="Peptidase S26" evidence="8">
    <location>
        <begin position="11"/>
        <end position="215"/>
    </location>
</feature>
<dbReference type="InterPro" id="IPR036286">
    <property type="entry name" value="LexA/Signal_pep-like_sf"/>
</dbReference>
<comment type="subcellular location">
    <subcellularLocation>
        <location evidence="7">Membrane</location>
        <topology evidence="7">Single-pass type II membrane protein</topology>
    </subcellularLocation>
</comment>
<evidence type="ECO:0000256" key="3">
    <source>
        <dbReference type="ARBA" id="ARBA00013208"/>
    </source>
</evidence>
<feature type="transmembrane region" description="Helical" evidence="7">
    <location>
        <begin position="12"/>
        <end position="30"/>
    </location>
</feature>
<evidence type="ECO:0000256" key="6">
    <source>
        <dbReference type="PIRSR" id="PIRSR600223-1"/>
    </source>
</evidence>
<evidence type="ECO:0000256" key="2">
    <source>
        <dbReference type="ARBA" id="ARBA00009370"/>
    </source>
</evidence>
<dbReference type="GO" id="GO:0004252">
    <property type="term" value="F:serine-type endopeptidase activity"/>
    <property type="evidence" value="ECO:0007669"/>
    <property type="project" value="InterPro"/>
</dbReference>
<comment type="catalytic activity">
    <reaction evidence="1 7">
        <text>Cleavage of hydrophobic, N-terminal signal or leader sequences from secreted and periplasmic proteins.</text>
        <dbReference type="EC" id="3.4.21.89"/>
    </reaction>
</comment>
<dbReference type="RefSeq" id="WP_184262913.1">
    <property type="nucleotide sequence ID" value="NZ_JACIIX010000004.1"/>
</dbReference>
<evidence type="ECO:0000313" key="9">
    <source>
        <dbReference type="EMBL" id="MBB6210094.1"/>
    </source>
</evidence>
<dbReference type="PROSITE" id="PS00761">
    <property type="entry name" value="SPASE_I_3"/>
    <property type="match status" value="1"/>
</dbReference>
<keyword evidence="7" id="KW-0472">Membrane</keyword>
<dbReference type="PANTHER" id="PTHR43390">
    <property type="entry name" value="SIGNAL PEPTIDASE I"/>
    <property type="match status" value="1"/>
</dbReference>
<dbReference type="Gene3D" id="2.10.109.10">
    <property type="entry name" value="Umud Fragment, subunit A"/>
    <property type="match status" value="1"/>
</dbReference>
<dbReference type="Proteomes" id="UP000544872">
    <property type="component" value="Unassembled WGS sequence"/>
</dbReference>
<keyword evidence="5 7" id="KW-0378">Hydrolase</keyword>
<dbReference type="GO" id="GO:0006465">
    <property type="term" value="P:signal peptide processing"/>
    <property type="evidence" value="ECO:0007669"/>
    <property type="project" value="InterPro"/>
</dbReference>
<evidence type="ECO:0000256" key="4">
    <source>
        <dbReference type="ARBA" id="ARBA00019232"/>
    </source>
</evidence>
<evidence type="ECO:0000256" key="1">
    <source>
        <dbReference type="ARBA" id="ARBA00000677"/>
    </source>
</evidence>
<keyword evidence="10" id="KW-1185">Reference proteome</keyword>
<dbReference type="NCBIfam" id="TIGR02227">
    <property type="entry name" value="sigpep_I_bact"/>
    <property type="match status" value="1"/>
</dbReference>
<dbReference type="EC" id="3.4.21.89" evidence="3 7"/>
<dbReference type="InterPro" id="IPR019758">
    <property type="entry name" value="Pept_S26A_signal_pept_1_CS"/>
</dbReference>
<evidence type="ECO:0000259" key="8">
    <source>
        <dbReference type="Pfam" id="PF10502"/>
    </source>
</evidence>
<dbReference type="PROSITE" id="PS00760">
    <property type="entry name" value="SPASE_I_2"/>
    <property type="match status" value="1"/>
</dbReference>
<dbReference type="EMBL" id="JACIIX010000004">
    <property type="protein sequence ID" value="MBB6210094.1"/>
    <property type="molecule type" value="Genomic_DNA"/>
</dbReference>
<feature type="active site" evidence="6">
    <location>
        <position position="40"/>
    </location>
</feature>
<dbReference type="PANTHER" id="PTHR43390:SF1">
    <property type="entry name" value="CHLOROPLAST PROCESSING PEPTIDASE"/>
    <property type="match status" value="1"/>
</dbReference>
<organism evidence="9 10">
    <name type="scientific">Novispirillum itersonii</name>
    <name type="common">Aquaspirillum itersonii</name>
    <dbReference type="NCBI Taxonomy" id="189"/>
    <lineage>
        <taxon>Bacteria</taxon>
        <taxon>Pseudomonadati</taxon>
        <taxon>Pseudomonadota</taxon>
        <taxon>Alphaproteobacteria</taxon>
        <taxon>Rhodospirillales</taxon>
        <taxon>Novispirillaceae</taxon>
        <taxon>Novispirillum</taxon>
    </lineage>
</organism>
<dbReference type="InterPro" id="IPR019757">
    <property type="entry name" value="Pept_S26A_signal_pept_1_Lys-AS"/>
</dbReference>
<dbReference type="PRINTS" id="PR00727">
    <property type="entry name" value="LEADERPTASE"/>
</dbReference>
<name>A0A7X0DMA6_NOVIT</name>
<evidence type="ECO:0000256" key="7">
    <source>
        <dbReference type="RuleBase" id="RU362042"/>
    </source>
</evidence>
<dbReference type="CDD" id="cd06530">
    <property type="entry name" value="S26_SPase_I"/>
    <property type="match status" value="1"/>
</dbReference>
<dbReference type="GO" id="GO:0009003">
    <property type="term" value="F:signal peptidase activity"/>
    <property type="evidence" value="ECO:0007669"/>
    <property type="project" value="UniProtKB-EC"/>
</dbReference>
<dbReference type="GO" id="GO:0016020">
    <property type="term" value="C:membrane"/>
    <property type="evidence" value="ECO:0007669"/>
    <property type="project" value="UniProtKB-SubCell"/>
</dbReference>
<comment type="similarity">
    <text evidence="2 7">Belongs to the peptidase S26 family.</text>
</comment>
<feature type="active site" evidence="6">
    <location>
        <position position="101"/>
    </location>
</feature>
<dbReference type="InterPro" id="IPR000223">
    <property type="entry name" value="Pept_S26A_signal_pept_1"/>
</dbReference>
<keyword evidence="7" id="KW-0645">Protease</keyword>
<dbReference type="Pfam" id="PF10502">
    <property type="entry name" value="Peptidase_S26"/>
    <property type="match status" value="1"/>
</dbReference>
<reference evidence="9 10" key="1">
    <citation type="submission" date="2020-08" db="EMBL/GenBank/DDBJ databases">
        <title>Genomic Encyclopedia of Type Strains, Phase IV (KMG-IV): sequencing the most valuable type-strain genomes for metagenomic binning, comparative biology and taxonomic classification.</title>
        <authorList>
            <person name="Goeker M."/>
        </authorList>
    </citation>
    <scope>NUCLEOTIDE SEQUENCE [LARGE SCALE GENOMIC DNA]</scope>
    <source>
        <strain evidence="9 10">DSM 11590</strain>
    </source>
</reference>
<keyword evidence="7" id="KW-1133">Transmembrane helix</keyword>